<dbReference type="PANTHER" id="PTHR32227">
    <property type="entry name" value="GLUCAN ENDO-1,3-BETA-GLUCOSIDASE BG1-RELATED-RELATED"/>
    <property type="match status" value="1"/>
</dbReference>
<evidence type="ECO:0000256" key="4">
    <source>
        <dbReference type="ARBA" id="ARBA00023157"/>
    </source>
</evidence>
<protein>
    <recommendedName>
        <fullName evidence="7">X8 domain-containing protein</fullName>
    </recommendedName>
</protein>
<evidence type="ECO:0000259" key="7">
    <source>
        <dbReference type="SMART" id="SM00768"/>
    </source>
</evidence>
<keyword evidence="4" id="KW-1015">Disulfide bond</keyword>
<dbReference type="InterPro" id="IPR044965">
    <property type="entry name" value="Glyco_hydro_17_plant"/>
</dbReference>
<dbReference type="GO" id="GO:0005975">
    <property type="term" value="P:carbohydrate metabolic process"/>
    <property type="evidence" value="ECO:0007669"/>
    <property type="project" value="InterPro"/>
</dbReference>
<evidence type="ECO:0000256" key="2">
    <source>
        <dbReference type="ARBA" id="ARBA00022729"/>
    </source>
</evidence>
<keyword evidence="9" id="KW-1185">Reference proteome</keyword>
<dbReference type="SMART" id="SM00768">
    <property type="entry name" value="X8"/>
    <property type="match status" value="1"/>
</dbReference>
<comment type="caution">
    <text evidence="8">The sequence shown here is derived from an EMBL/GenBank/DDBJ whole genome shotgun (WGS) entry which is preliminary data.</text>
</comment>
<accession>A0AAV8R4A0</accession>
<dbReference type="Gene3D" id="3.20.20.80">
    <property type="entry name" value="Glycosidases"/>
    <property type="match status" value="1"/>
</dbReference>
<dbReference type="AlphaFoldDB" id="A0AAV8R4A0"/>
<dbReference type="GO" id="GO:0004553">
    <property type="term" value="F:hydrolase activity, hydrolyzing O-glycosyl compounds"/>
    <property type="evidence" value="ECO:0007669"/>
    <property type="project" value="InterPro"/>
</dbReference>
<keyword evidence="2" id="KW-0732">Signal</keyword>
<dbReference type="InterPro" id="IPR000490">
    <property type="entry name" value="Glyco_hydro_17"/>
</dbReference>
<organism evidence="8 9">
    <name type="scientific">Ensete ventricosum</name>
    <name type="common">Abyssinian banana</name>
    <name type="synonym">Musa ensete</name>
    <dbReference type="NCBI Taxonomy" id="4639"/>
    <lineage>
        <taxon>Eukaryota</taxon>
        <taxon>Viridiplantae</taxon>
        <taxon>Streptophyta</taxon>
        <taxon>Embryophyta</taxon>
        <taxon>Tracheophyta</taxon>
        <taxon>Spermatophyta</taxon>
        <taxon>Magnoliopsida</taxon>
        <taxon>Liliopsida</taxon>
        <taxon>Zingiberales</taxon>
        <taxon>Musaceae</taxon>
        <taxon>Ensete</taxon>
    </lineage>
</organism>
<keyword evidence="3" id="KW-0378">Hydrolase</keyword>
<dbReference type="Proteomes" id="UP001222027">
    <property type="component" value="Unassembled WGS sequence"/>
</dbReference>
<feature type="domain" description="X8" evidence="7">
    <location>
        <begin position="123"/>
        <end position="194"/>
    </location>
</feature>
<evidence type="ECO:0000256" key="6">
    <source>
        <dbReference type="RuleBase" id="RU004335"/>
    </source>
</evidence>
<reference evidence="8 9" key="1">
    <citation type="submission" date="2022-12" db="EMBL/GenBank/DDBJ databases">
        <title>Chromosome-scale assembly of the Ensete ventricosum genome.</title>
        <authorList>
            <person name="Dussert Y."/>
            <person name="Stocks J."/>
            <person name="Wendawek A."/>
            <person name="Woldeyes F."/>
            <person name="Nichols R.A."/>
            <person name="Borrell J.S."/>
        </authorList>
    </citation>
    <scope>NUCLEOTIDE SEQUENCE [LARGE SCALE GENOMIC DNA]</scope>
    <source>
        <strain evidence="9">cv. Maze</strain>
        <tissue evidence="8">Seeds</tissue>
    </source>
</reference>
<name>A0AAV8R4A0_ENSVE</name>
<dbReference type="InterPro" id="IPR012946">
    <property type="entry name" value="X8"/>
</dbReference>
<evidence type="ECO:0000256" key="1">
    <source>
        <dbReference type="ARBA" id="ARBA00008773"/>
    </source>
</evidence>
<dbReference type="SUPFAM" id="SSF51445">
    <property type="entry name" value="(Trans)glycosidases"/>
    <property type="match status" value="1"/>
</dbReference>
<dbReference type="Pfam" id="PF07983">
    <property type="entry name" value="X8"/>
    <property type="match status" value="1"/>
</dbReference>
<dbReference type="Pfam" id="PF00332">
    <property type="entry name" value="Glyco_hydro_17"/>
    <property type="match status" value="1"/>
</dbReference>
<dbReference type="EMBL" id="JAQQAF010000004">
    <property type="protein sequence ID" value="KAJ8491225.1"/>
    <property type="molecule type" value="Genomic_DNA"/>
</dbReference>
<proteinExistence type="inferred from homology"/>
<gene>
    <name evidence="8" type="ORF">OPV22_012946</name>
</gene>
<dbReference type="InterPro" id="IPR017853">
    <property type="entry name" value="GH"/>
</dbReference>
<keyword evidence="5" id="KW-0326">Glycosidase</keyword>
<evidence type="ECO:0000256" key="3">
    <source>
        <dbReference type="ARBA" id="ARBA00022801"/>
    </source>
</evidence>
<sequence>MLAIVKFLSNNAAPYTVNIYPFISLYDDPNFPVDYAFFGGNYVPVIDGTTSYTDMFDANHDTLIWALKKNGCGDLPRIVGEIGWPTDGDMKCKHSELPARKYQLKTWNDEDWGTGSVSYLDRKWCVLEASVSLDDSRMAPSARYACANPDCTSLGYNKTSCSDLDVRKYEATTFSYAFNSYYQKKNDQDDVCGL</sequence>
<evidence type="ECO:0000313" key="8">
    <source>
        <dbReference type="EMBL" id="KAJ8491225.1"/>
    </source>
</evidence>
<evidence type="ECO:0000313" key="9">
    <source>
        <dbReference type="Proteomes" id="UP001222027"/>
    </source>
</evidence>
<evidence type="ECO:0000256" key="5">
    <source>
        <dbReference type="ARBA" id="ARBA00023295"/>
    </source>
</evidence>
<comment type="similarity">
    <text evidence="1 6">Belongs to the glycosyl hydrolase 17 family.</text>
</comment>